<sequence>MPVMKTFSTTLLAAALAAGTGLPAFAQAGNFGLELNAARDVGEGCRLTYVATNNTGEGLEKASYEVAVFDQDGVVSRLLILEFGQLQADKTKVVQFDLADMACSNISRLLVNSVSECVGAGGASPDCMSGLTTSSRAEIQFGL</sequence>
<keyword evidence="3" id="KW-1185">Reference proteome</keyword>
<evidence type="ECO:0000313" key="3">
    <source>
        <dbReference type="Proteomes" id="UP000184932"/>
    </source>
</evidence>
<protein>
    <recommendedName>
        <fullName evidence="4">Tat pathway signal sequence domain protein</fullName>
    </recommendedName>
</protein>
<dbReference type="Proteomes" id="UP000184932">
    <property type="component" value="Unassembled WGS sequence"/>
</dbReference>
<dbReference type="STRING" id="1217970.SAMN05444002_0973"/>
<reference evidence="3" key="1">
    <citation type="submission" date="2016-11" db="EMBL/GenBank/DDBJ databases">
        <authorList>
            <person name="Varghese N."/>
            <person name="Submissions S."/>
        </authorList>
    </citation>
    <scope>NUCLEOTIDE SEQUENCE [LARGE SCALE GENOMIC DNA]</scope>
    <source>
        <strain evidence="3">DSM 29440</strain>
    </source>
</reference>
<accession>A0A1N6EP71</accession>
<feature type="signal peptide" evidence="1">
    <location>
        <begin position="1"/>
        <end position="26"/>
    </location>
</feature>
<evidence type="ECO:0008006" key="4">
    <source>
        <dbReference type="Google" id="ProtNLM"/>
    </source>
</evidence>
<keyword evidence="1" id="KW-0732">Signal</keyword>
<dbReference type="AlphaFoldDB" id="A0A1N6EP71"/>
<organism evidence="2 3">
    <name type="scientific">Vannielia litorea</name>
    <dbReference type="NCBI Taxonomy" id="1217970"/>
    <lineage>
        <taxon>Bacteria</taxon>
        <taxon>Pseudomonadati</taxon>
        <taxon>Pseudomonadota</taxon>
        <taxon>Alphaproteobacteria</taxon>
        <taxon>Rhodobacterales</taxon>
        <taxon>Paracoccaceae</taxon>
        <taxon>Vannielia</taxon>
    </lineage>
</organism>
<feature type="chain" id="PRO_5012613485" description="Tat pathway signal sequence domain protein" evidence="1">
    <location>
        <begin position="27"/>
        <end position="143"/>
    </location>
</feature>
<name>A0A1N6EP71_9RHOB</name>
<evidence type="ECO:0000313" key="2">
    <source>
        <dbReference type="EMBL" id="SIN84741.1"/>
    </source>
</evidence>
<evidence type="ECO:0000256" key="1">
    <source>
        <dbReference type="SAM" id="SignalP"/>
    </source>
</evidence>
<gene>
    <name evidence="2" type="ORF">SAMN05444002_0973</name>
</gene>
<proteinExistence type="predicted"/>
<dbReference type="EMBL" id="FSRL01000001">
    <property type="protein sequence ID" value="SIN84741.1"/>
    <property type="molecule type" value="Genomic_DNA"/>
</dbReference>